<dbReference type="Proteomes" id="UP000838878">
    <property type="component" value="Chromosome 8"/>
</dbReference>
<reference evidence="1" key="1">
    <citation type="submission" date="2021-12" db="EMBL/GenBank/DDBJ databases">
        <authorList>
            <person name="Martin H S."/>
        </authorList>
    </citation>
    <scope>NUCLEOTIDE SEQUENCE</scope>
</reference>
<dbReference type="EMBL" id="OV170228">
    <property type="protein sequence ID" value="CAH0730594.1"/>
    <property type="molecule type" value="Genomic_DNA"/>
</dbReference>
<sequence>MLYRTAFLSATSSSFMRVKSFVSPLTQRRRKNPIELQEAGKHMRDAMITLNKVLQKQEVPEDDCDR</sequence>
<name>A0A8J9V5I8_9NEOP</name>
<accession>A0A8J9V5I8</accession>
<evidence type="ECO:0000313" key="2">
    <source>
        <dbReference type="Proteomes" id="UP000838878"/>
    </source>
</evidence>
<evidence type="ECO:0000313" key="1">
    <source>
        <dbReference type="EMBL" id="CAH0730594.1"/>
    </source>
</evidence>
<dbReference type="AlphaFoldDB" id="A0A8J9V5I8"/>
<proteinExistence type="predicted"/>
<keyword evidence="2" id="KW-1185">Reference proteome</keyword>
<protein>
    <submittedName>
        <fullName evidence="1">Uncharacterized protein</fullName>
    </submittedName>
</protein>
<feature type="non-terminal residue" evidence="1">
    <location>
        <position position="66"/>
    </location>
</feature>
<gene>
    <name evidence="1" type="ORF">BINO364_LOCUS15561</name>
</gene>
<dbReference type="OrthoDB" id="6776070at2759"/>
<organism evidence="1 2">
    <name type="scientific">Brenthis ino</name>
    <name type="common">lesser marbled fritillary</name>
    <dbReference type="NCBI Taxonomy" id="405034"/>
    <lineage>
        <taxon>Eukaryota</taxon>
        <taxon>Metazoa</taxon>
        <taxon>Ecdysozoa</taxon>
        <taxon>Arthropoda</taxon>
        <taxon>Hexapoda</taxon>
        <taxon>Insecta</taxon>
        <taxon>Pterygota</taxon>
        <taxon>Neoptera</taxon>
        <taxon>Endopterygota</taxon>
        <taxon>Lepidoptera</taxon>
        <taxon>Glossata</taxon>
        <taxon>Ditrysia</taxon>
        <taxon>Papilionoidea</taxon>
        <taxon>Nymphalidae</taxon>
        <taxon>Heliconiinae</taxon>
        <taxon>Argynnini</taxon>
        <taxon>Brenthis</taxon>
    </lineage>
</organism>